<protein>
    <submittedName>
        <fullName evidence="7">TerC family protein</fullName>
    </submittedName>
</protein>
<comment type="caution">
    <text evidence="7">The sequence shown here is derived from an EMBL/GenBank/DDBJ whole genome shotgun (WGS) entry which is preliminary data.</text>
</comment>
<dbReference type="InterPro" id="IPR005496">
    <property type="entry name" value="Integral_membrane_TerC"/>
</dbReference>
<dbReference type="NCBIfam" id="TIGR03717">
    <property type="entry name" value="R_switched_YjbE"/>
    <property type="match status" value="1"/>
</dbReference>
<comment type="similarity">
    <text evidence="2">Belongs to the TerC family.</text>
</comment>
<evidence type="ECO:0000256" key="6">
    <source>
        <dbReference type="SAM" id="Phobius"/>
    </source>
</evidence>
<evidence type="ECO:0000313" key="8">
    <source>
        <dbReference type="Proteomes" id="UP000606870"/>
    </source>
</evidence>
<dbReference type="Pfam" id="PF03741">
    <property type="entry name" value="TerC"/>
    <property type="match status" value="1"/>
</dbReference>
<comment type="subcellular location">
    <subcellularLocation>
        <location evidence="1">Membrane</location>
        <topology evidence="1">Multi-pass membrane protein</topology>
    </subcellularLocation>
</comment>
<feature type="transmembrane region" description="Helical" evidence="6">
    <location>
        <begin position="168"/>
        <end position="190"/>
    </location>
</feature>
<organism evidence="7 8">
    <name type="scientific">Megasphaera hominis</name>
    <dbReference type="NCBI Taxonomy" id="159836"/>
    <lineage>
        <taxon>Bacteria</taxon>
        <taxon>Bacillati</taxon>
        <taxon>Bacillota</taxon>
        <taxon>Negativicutes</taxon>
        <taxon>Veillonellales</taxon>
        <taxon>Veillonellaceae</taxon>
        <taxon>Megasphaera</taxon>
    </lineage>
</organism>
<keyword evidence="4 6" id="KW-1133">Transmembrane helix</keyword>
<accession>A0ABR6VK89</accession>
<evidence type="ECO:0000313" key="7">
    <source>
        <dbReference type="EMBL" id="MBC3537634.1"/>
    </source>
</evidence>
<sequence length="235" mass="24165">MEMTFLSWEFFAALGSIIILDLVLAGDNAVVIAMAANTLPAQLRKKAILIGTAGAVVVRLLMTLAAVWLLTIPFLQALGGLILLPIAVKLLAPAQTDEAVHVKEANSLMGAVKTILVADAAMGIDNVLAIAGAAGGHFLLVAMGLVISIPIVVGGSQIIGKVLDRFPILLYAGAGILGWTSGSMVVHDAIAGAYLQSLTGSAIAYILPALGAAAVCLIGWYRSHRGPKTAPQVVK</sequence>
<evidence type="ECO:0000256" key="4">
    <source>
        <dbReference type="ARBA" id="ARBA00022989"/>
    </source>
</evidence>
<keyword evidence="3 6" id="KW-0812">Transmembrane</keyword>
<dbReference type="PANTHER" id="PTHR30238:SF4">
    <property type="entry name" value="SLL1022 PROTEIN"/>
    <property type="match status" value="1"/>
</dbReference>
<evidence type="ECO:0000256" key="1">
    <source>
        <dbReference type="ARBA" id="ARBA00004141"/>
    </source>
</evidence>
<feature type="transmembrane region" description="Helical" evidence="6">
    <location>
        <begin position="202"/>
        <end position="221"/>
    </location>
</feature>
<dbReference type="EMBL" id="JACOGK010000033">
    <property type="protein sequence ID" value="MBC3537634.1"/>
    <property type="molecule type" value="Genomic_DNA"/>
</dbReference>
<keyword evidence="8" id="KW-1185">Reference proteome</keyword>
<evidence type="ECO:0000256" key="5">
    <source>
        <dbReference type="ARBA" id="ARBA00023136"/>
    </source>
</evidence>
<dbReference type="Proteomes" id="UP000606870">
    <property type="component" value="Unassembled WGS sequence"/>
</dbReference>
<dbReference type="PANTHER" id="PTHR30238">
    <property type="entry name" value="MEMBRANE BOUND PREDICTED REDOX MODULATOR"/>
    <property type="match status" value="1"/>
</dbReference>
<feature type="transmembrane region" description="Helical" evidence="6">
    <location>
        <begin position="47"/>
        <end position="68"/>
    </location>
</feature>
<dbReference type="InterPro" id="IPR022301">
    <property type="entry name" value="Integral_membrane_YjbE"/>
</dbReference>
<evidence type="ECO:0000256" key="2">
    <source>
        <dbReference type="ARBA" id="ARBA00007511"/>
    </source>
</evidence>
<proteinExistence type="inferred from homology"/>
<keyword evidence="5 6" id="KW-0472">Membrane</keyword>
<dbReference type="RefSeq" id="WP_186504178.1">
    <property type="nucleotide sequence ID" value="NZ_JACOGK010000033.1"/>
</dbReference>
<gene>
    <name evidence="7" type="ORF">H8J70_10255</name>
</gene>
<feature type="transmembrane region" description="Helical" evidence="6">
    <location>
        <begin position="12"/>
        <end position="35"/>
    </location>
</feature>
<evidence type="ECO:0000256" key="3">
    <source>
        <dbReference type="ARBA" id="ARBA00022692"/>
    </source>
</evidence>
<reference evidence="7 8" key="1">
    <citation type="submission" date="2020-08" db="EMBL/GenBank/DDBJ databases">
        <authorList>
            <person name="Liu C."/>
            <person name="Sun Q."/>
        </authorList>
    </citation>
    <scope>NUCLEOTIDE SEQUENCE [LARGE SCALE GENOMIC DNA]</scope>
    <source>
        <strain evidence="7 8">NSJ-59</strain>
    </source>
</reference>
<name>A0ABR6VK89_9FIRM</name>
<feature type="transmembrane region" description="Helical" evidence="6">
    <location>
        <begin position="137"/>
        <end position="156"/>
    </location>
</feature>